<evidence type="ECO:0000256" key="6">
    <source>
        <dbReference type="ARBA" id="ARBA00048785"/>
    </source>
</evidence>
<feature type="active site" description="Proton donor" evidence="7">
    <location>
        <position position="93"/>
    </location>
</feature>
<comment type="catalytic activity">
    <reaction evidence="6 7">
        <text>(2S)-2-hydroxy-3-oxobutyl phosphate + 5-amino-6-(D-ribitylamino)uracil = 6,7-dimethyl-8-(1-D-ribityl)lumazine + phosphate + 2 H2O + H(+)</text>
        <dbReference type="Rhea" id="RHEA:26152"/>
        <dbReference type="ChEBI" id="CHEBI:15377"/>
        <dbReference type="ChEBI" id="CHEBI:15378"/>
        <dbReference type="ChEBI" id="CHEBI:15934"/>
        <dbReference type="ChEBI" id="CHEBI:43474"/>
        <dbReference type="ChEBI" id="CHEBI:58201"/>
        <dbReference type="ChEBI" id="CHEBI:58830"/>
        <dbReference type="EC" id="2.5.1.78"/>
    </reaction>
</comment>
<dbReference type="InterPro" id="IPR036467">
    <property type="entry name" value="LS/RS_sf"/>
</dbReference>
<dbReference type="HAMAP" id="MF_00178">
    <property type="entry name" value="Lumazine_synth"/>
    <property type="match status" value="1"/>
</dbReference>
<dbReference type="UniPathway" id="UPA00275">
    <property type="reaction ID" value="UER00404"/>
</dbReference>
<protein>
    <recommendedName>
        <fullName evidence="3 7">6,7-dimethyl-8-ribityllumazine synthase</fullName>
        <shortName evidence="7">DMRL synthase</shortName>
        <shortName evidence="7">LS</shortName>
        <shortName evidence="7">Lumazine synthase</shortName>
        <ecNumber evidence="3 7">2.5.1.78</ecNumber>
    </recommendedName>
</protein>
<dbReference type="GO" id="GO:0000906">
    <property type="term" value="F:6,7-dimethyl-8-ribityllumazine synthase activity"/>
    <property type="evidence" value="ECO:0007669"/>
    <property type="project" value="UniProtKB-UniRule"/>
</dbReference>
<dbReference type="PANTHER" id="PTHR21058:SF0">
    <property type="entry name" value="6,7-DIMETHYL-8-RIBITYLLUMAZINE SYNTHASE"/>
    <property type="match status" value="1"/>
</dbReference>
<evidence type="ECO:0000313" key="9">
    <source>
        <dbReference type="Proteomes" id="UP000320390"/>
    </source>
</evidence>
<evidence type="ECO:0000256" key="4">
    <source>
        <dbReference type="ARBA" id="ARBA00022619"/>
    </source>
</evidence>
<evidence type="ECO:0000313" key="8">
    <source>
        <dbReference type="EMBL" id="QDV06482.1"/>
    </source>
</evidence>
<comment type="similarity">
    <text evidence="2 7">Belongs to the DMRL synthase family.</text>
</comment>
<feature type="binding site" evidence="7">
    <location>
        <position position="118"/>
    </location>
    <ligand>
        <name>5-amino-6-(D-ribitylamino)uracil</name>
        <dbReference type="ChEBI" id="CHEBI:15934"/>
    </ligand>
</feature>
<dbReference type="RefSeq" id="WP_419191189.1">
    <property type="nucleotide sequence ID" value="NZ_CP036434.1"/>
</dbReference>
<evidence type="ECO:0000256" key="7">
    <source>
        <dbReference type="HAMAP-Rule" id="MF_00178"/>
    </source>
</evidence>
<reference evidence="8 9" key="1">
    <citation type="submission" date="2019-02" db="EMBL/GenBank/DDBJ databases">
        <title>Deep-cultivation of Planctomycetes and their phenomic and genomic characterization uncovers novel biology.</title>
        <authorList>
            <person name="Wiegand S."/>
            <person name="Jogler M."/>
            <person name="Boedeker C."/>
            <person name="Pinto D."/>
            <person name="Vollmers J."/>
            <person name="Rivas-Marin E."/>
            <person name="Kohn T."/>
            <person name="Peeters S.H."/>
            <person name="Heuer A."/>
            <person name="Rast P."/>
            <person name="Oberbeckmann S."/>
            <person name="Bunk B."/>
            <person name="Jeske O."/>
            <person name="Meyerdierks A."/>
            <person name="Storesund J.E."/>
            <person name="Kallscheuer N."/>
            <person name="Luecker S."/>
            <person name="Lage O.M."/>
            <person name="Pohl T."/>
            <person name="Merkel B.J."/>
            <person name="Hornburger P."/>
            <person name="Mueller R.-W."/>
            <person name="Bruemmer F."/>
            <person name="Labrenz M."/>
            <person name="Spormann A.M."/>
            <person name="Op den Camp H."/>
            <person name="Overmann J."/>
            <person name="Amann R."/>
            <person name="Jetten M.S.M."/>
            <person name="Mascher T."/>
            <person name="Medema M.H."/>
            <person name="Devos D.P."/>
            <person name="Kaster A.-K."/>
            <person name="Ovreas L."/>
            <person name="Rohde M."/>
            <person name="Galperin M.Y."/>
            <person name="Jogler C."/>
        </authorList>
    </citation>
    <scope>NUCLEOTIDE SEQUENCE [LARGE SCALE GENOMIC DNA]</scope>
    <source>
        <strain evidence="8 9">Poly30</strain>
    </source>
</reference>
<dbReference type="AlphaFoldDB" id="A0A518EQV9"/>
<evidence type="ECO:0000256" key="3">
    <source>
        <dbReference type="ARBA" id="ARBA00012664"/>
    </source>
</evidence>
<feature type="binding site" evidence="7">
    <location>
        <begin position="90"/>
        <end position="91"/>
    </location>
    <ligand>
        <name>(2S)-2-hydroxy-3-oxobutyl phosphate</name>
        <dbReference type="ChEBI" id="CHEBI:58830"/>
    </ligand>
</feature>
<feature type="binding site" evidence="7">
    <location>
        <begin position="61"/>
        <end position="63"/>
    </location>
    <ligand>
        <name>5-amino-6-(D-ribitylamino)uracil</name>
        <dbReference type="ChEBI" id="CHEBI:15934"/>
    </ligand>
</feature>
<dbReference type="NCBIfam" id="TIGR00114">
    <property type="entry name" value="lumazine-synth"/>
    <property type="match status" value="1"/>
</dbReference>
<organism evidence="8 9">
    <name type="scientific">Saltatorellus ferox</name>
    <dbReference type="NCBI Taxonomy" id="2528018"/>
    <lineage>
        <taxon>Bacteria</taxon>
        <taxon>Pseudomonadati</taxon>
        <taxon>Planctomycetota</taxon>
        <taxon>Planctomycetia</taxon>
        <taxon>Planctomycetia incertae sedis</taxon>
        <taxon>Saltatorellus</taxon>
    </lineage>
</organism>
<feature type="binding site" evidence="7">
    <location>
        <position position="27"/>
    </location>
    <ligand>
        <name>5-amino-6-(D-ribitylamino)uracil</name>
        <dbReference type="ChEBI" id="CHEBI:15934"/>
    </ligand>
</feature>
<name>A0A518EQV9_9BACT</name>
<dbReference type="CDD" id="cd09209">
    <property type="entry name" value="Lumazine_synthase-I"/>
    <property type="match status" value="1"/>
</dbReference>
<accession>A0A518EQV9</accession>
<comment type="function">
    <text evidence="7">Catalyzes the formation of 6,7-dimethyl-8-ribityllumazine by condensation of 5-amino-6-(D-ribitylamino)uracil with 3,4-dihydroxy-2-butanone 4-phosphate. This is the penultimate step in the biosynthesis of riboflavin.</text>
</comment>
<dbReference type="GO" id="GO:0009349">
    <property type="term" value="C:riboflavin synthase complex"/>
    <property type="evidence" value="ECO:0007669"/>
    <property type="project" value="UniProtKB-UniRule"/>
</dbReference>
<feature type="binding site" evidence="7">
    <location>
        <begin position="85"/>
        <end position="87"/>
    </location>
    <ligand>
        <name>5-amino-6-(D-ribitylamino)uracil</name>
        <dbReference type="ChEBI" id="CHEBI:15934"/>
    </ligand>
</feature>
<dbReference type="Pfam" id="PF00885">
    <property type="entry name" value="DMRL_synthase"/>
    <property type="match status" value="1"/>
</dbReference>
<proteinExistence type="inferred from homology"/>
<feature type="binding site" evidence="7">
    <location>
        <position position="132"/>
    </location>
    <ligand>
        <name>(2S)-2-hydroxy-3-oxobutyl phosphate</name>
        <dbReference type="ChEBI" id="CHEBI:58830"/>
    </ligand>
</feature>
<dbReference type="EMBL" id="CP036434">
    <property type="protein sequence ID" value="QDV06482.1"/>
    <property type="molecule type" value="Genomic_DNA"/>
</dbReference>
<evidence type="ECO:0000256" key="2">
    <source>
        <dbReference type="ARBA" id="ARBA00007424"/>
    </source>
</evidence>
<sequence length="174" mass="18915">MALDPKSGDRERLQRPGLRVGAVVSRFHEDLTGAMLRSAEAELHLSGMEEDALHVVWAPGAFELPLIARRLARRKDIDAVMCFGLVLTGETTHDHWVSMGATQGIQLAMMETGKPILFGVLTCQTLDQAKARALPTSEGGTEDKGREVARAAVASLIALDECDHQPNTKPRMGF</sequence>
<keyword evidence="5 7" id="KW-0808">Transferase</keyword>
<dbReference type="InterPro" id="IPR034964">
    <property type="entry name" value="LS"/>
</dbReference>
<gene>
    <name evidence="7 8" type="primary">ribH</name>
    <name evidence="8" type="ORF">Poly30_19920</name>
</gene>
<evidence type="ECO:0000256" key="1">
    <source>
        <dbReference type="ARBA" id="ARBA00004917"/>
    </source>
</evidence>
<dbReference type="Proteomes" id="UP000320390">
    <property type="component" value="Chromosome"/>
</dbReference>
<dbReference type="SUPFAM" id="SSF52121">
    <property type="entry name" value="Lumazine synthase"/>
    <property type="match status" value="1"/>
</dbReference>
<dbReference type="GO" id="GO:0009231">
    <property type="term" value="P:riboflavin biosynthetic process"/>
    <property type="evidence" value="ECO:0007669"/>
    <property type="project" value="UniProtKB-UniRule"/>
</dbReference>
<keyword evidence="4 7" id="KW-0686">Riboflavin biosynthesis</keyword>
<evidence type="ECO:0000256" key="5">
    <source>
        <dbReference type="ARBA" id="ARBA00022679"/>
    </source>
</evidence>
<dbReference type="PANTHER" id="PTHR21058">
    <property type="entry name" value="6,7-DIMETHYL-8-RIBITYLLUMAZINE SYNTHASE DMRL SYNTHASE LUMAZINE SYNTHASE"/>
    <property type="match status" value="1"/>
</dbReference>
<keyword evidence="9" id="KW-1185">Reference proteome</keyword>
<dbReference type="EC" id="2.5.1.78" evidence="3 7"/>
<dbReference type="Gene3D" id="3.40.50.960">
    <property type="entry name" value="Lumazine/riboflavin synthase"/>
    <property type="match status" value="1"/>
</dbReference>
<comment type="pathway">
    <text evidence="1 7">Cofactor biosynthesis; riboflavin biosynthesis; riboflavin from 2-hydroxy-3-oxobutyl phosphate and 5-amino-6-(D-ribitylamino)uracil: step 1/2.</text>
</comment>
<dbReference type="InterPro" id="IPR002180">
    <property type="entry name" value="LS/RS"/>
</dbReference>